<evidence type="ECO:0000313" key="2">
    <source>
        <dbReference type="Proteomes" id="UP000232722"/>
    </source>
</evidence>
<dbReference type="Proteomes" id="UP000232722">
    <property type="component" value="Unassembled WGS sequence"/>
</dbReference>
<dbReference type="AlphaFoldDB" id="A0A2N0NRX6"/>
<protein>
    <submittedName>
        <fullName evidence="1">Uncharacterized protein</fullName>
    </submittedName>
</protein>
<sequence length="229" mass="27007">MSTYELFEFTAEEISVLSKVKKIVSKYNSLTNYAGNKISYFKISDTEIAFAKKNGLLNIIKKPKKRFCDHNKVNQRERFNNKVDNKKDEEIDCDDHARLIGITCVTRMIPKKRMIGITRKKNSDKHHMNKEAQRKEVKNVPYKKFESPPLSSPLCQRKPKEIYNLFNLRVIQAESYDVIQRYTTLNNDFTKRVKEENCETDTRNINEKRATKSPMVKEYTKKRLDTLLV</sequence>
<accession>A0A2N0NRX6</accession>
<comment type="caution">
    <text evidence="1">The sequence shown here is derived from an EMBL/GenBank/DDBJ whole genome shotgun (WGS) entry which is preliminary data.</text>
</comment>
<dbReference type="VEuPathDB" id="FungiDB:RhiirFUN_026663"/>
<name>A0A2N0NRX6_9GLOM</name>
<proteinExistence type="predicted"/>
<dbReference type="EMBL" id="LLXJ01003269">
    <property type="protein sequence ID" value="PKB97327.1"/>
    <property type="molecule type" value="Genomic_DNA"/>
</dbReference>
<dbReference type="VEuPathDB" id="FungiDB:RhiirA1_474471"/>
<organism evidence="1 2">
    <name type="scientific">Rhizophagus irregularis</name>
    <dbReference type="NCBI Taxonomy" id="588596"/>
    <lineage>
        <taxon>Eukaryota</taxon>
        <taxon>Fungi</taxon>
        <taxon>Fungi incertae sedis</taxon>
        <taxon>Mucoromycota</taxon>
        <taxon>Glomeromycotina</taxon>
        <taxon>Glomeromycetes</taxon>
        <taxon>Glomerales</taxon>
        <taxon>Glomeraceae</taxon>
        <taxon>Rhizophagus</taxon>
    </lineage>
</organism>
<evidence type="ECO:0000313" key="1">
    <source>
        <dbReference type="EMBL" id="PKB97327.1"/>
    </source>
</evidence>
<reference evidence="1 2" key="1">
    <citation type="submission" date="2016-04" db="EMBL/GenBank/DDBJ databases">
        <title>Genome analyses suggest a sexual origin of heterokaryosis in a supposedly ancient asexual fungus.</title>
        <authorList>
            <person name="Ropars J."/>
            <person name="Sedzielewska K."/>
            <person name="Noel J."/>
            <person name="Charron P."/>
            <person name="Farinelli L."/>
            <person name="Marton T."/>
            <person name="Kruger M."/>
            <person name="Pelin A."/>
            <person name="Brachmann A."/>
            <person name="Corradi N."/>
        </authorList>
    </citation>
    <scope>NUCLEOTIDE SEQUENCE [LARGE SCALE GENOMIC DNA]</scope>
    <source>
        <strain evidence="1 2">A5</strain>
    </source>
</reference>
<gene>
    <name evidence="1" type="ORF">RhiirA5_384741</name>
</gene>
<reference evidence="1 2" key="2">
    <citation type="submission" date="2017-09" db="EMBL/GenBank/DDBJ databases">
        <title>Extensive intraspecific genome diversity in a model arbuscular mycorrhizal fungus.</title>
        <authorList>
            <person name="Chen E.C."/>
            <person name="Morin E."/>
            <person name="Beaudet D."/>
            <person name="Noel J."/>
            <person name="Ndikumana S."/>
            <person name="Charron P."/>
            <person name="St-Onge C."/>
            <person name="Giorgi J."/>
            <person name="Grigoriev I.V."/>
            <person name="Roux C."/>
            <person name="Martin F.M."/>
            <person name="Corradi N."/>
        </authorList>
    </citation>
    <scope>NUCLEOTIDE SEQUENCE [LARGE SCALE GENOMIC DNA]</scope>
    <source>
        <strain evidence="1 2">A5</strain>
    </source>
</reference>
<dbReference type="VEuPathDB" id="FungiDB:FUN_001279"/>